<dbReference type="EMBL" id="BSEC01000001">
    <property type="protein sequence ID" value="GLI94650.1"/>
    <property type="molecule type" value="Genomic_DNA"/>
</dbReference>
<dbReference type="AlphaFoldDB" id="A0A9W6GXI7"/>
<keyword evidence="2" id="KW-1185">Reference proteome</keyword>
<accession>A0A9W6GXI7</accession>
<dbReference type="Proteomes" id="UP001144323">
    <property type="component" value="Unassembled WGS sequence"/>
</dbReference>
<dbReference type="RefSeq" id="WP_281804773.1">
    <property type="nucleotide sequence ID" value="NZ_BSEC01000001.1"/>
</dbReference>
<protein>
    <submittedName>
        <fullName evidence="1">Uncharacterized protein</fullName>
    </submittedName>
</protein>
<evidence type="ECO:0000313" key="2">
    <source>
        <dbReference type="Proteomes" id="UP001144323"/>
    </source>
</evidence>
<proteinExistence type="predicted"/>
<reference evidence="1" key="1">
    <citation type="journal article" date="2023" name="Int. J. Syst. Evol. Microbiol.">
        <title>Methylocystis iwaonis sp. nov., a type II methane-oxidizing bacterium from surface soil of a rice paddy field in Japan, and emended description of the genus Methylocystis (ex Whittenbury et al. 1970) Bowman et al. 1993.</title>
        <authorList>
            <person name="Kaise H."/>
            <person name="Sawadogo J.B."/>
            <person name="Alam M.S."/>
            <person name="Ueno C."/>
            <person name="Dianou D."/>
            <person name="Shinjo R."/>
            <person name="Asakawa S."/>
        </authorList>
    </citation>
    <scope>NUCLEOTIDE SEQUENCE</scope>
    <source>
        <strain evidence="1">LMG27198</strain>
    </source>
</reference>
<sequence length="64" mass="7519">MAKKDALLNYMKADFAEKRRQLGLAAMDFSLPDDRLIELRAELRRLQDEVQAFEKKSKKLFGIF</sequence>
<evidence type="ECO:0000313" key="1">
    <source>
        <dbReference type="EMBL" id="GLI94650.1"/>
    </source>
</evidence>
<gene>
    <name evidence="1" type="ORF">LMG27198_36420</name>
</gene>
<comment type="caution">
    <text evidence="1">The sequence shown here is derived from an EMBL/GenBank/DDBJ whole genome shotgun (WGS) entry which is preliminary data.</text>
</comment>
<organism evidence="1 2">
    <name type="scientific">Methylocystis echinoides</name>
    <dbReference type="NCBI Taxonomy" id="29468"/>
    <lineage>
        <taxon>Bacteria</taxon>
        <taxon>Pseudomonadati</taxon>
        <taxon>Pseudomonadota</taxon>
        <taxon>Alphaproteobacteria</taxon>
        <taxon>Hyphomicrobiales</taxon>
        <taxon>Methylocystaceae</taxon>
        <taxon>Methylocystis</taxon>
    </lineage>
</organism>
<name>A0A9W6GXI7_9HYPH</name>